<reference evidence="3 4" key="1">
    <citation type="journal article" date="2023" name="Int. J. Syst. Evol. Microbiol.">
        <title>Ligilactobacillus ubinensis sp. nov., a novel species isolated from the wild ferment of a durian fruit (Durio zibethinus).</title>
        <authorList>
            <person name="Heng Y.C."/>
            <person name="Menon N."/>
            <person name="Chen B."/>
            <person name="Loo B.Z.L."/>
            <person name="Wong G.W.J."/>
            <person name="Lim A.C.H."/>
            <person name="Silvaraju S."/>
            <person name="Kittelmann S."/>
        </authorList>
    </citation>
    <scope>NUCLEOTIDE SEQUENCE [LARGE SCALE GENOMIC DNA]</scope>
    <source>
        <strain evidence="3 4">WILCCON 0076</strain>
    </source>
</reference>
<dbReference type="SMART" id="SM00899">
    <property type="entry name" value="FeoA"/>
    <property type="match status" value="2"/>
</dbReference>
<dbReference type="InterPro" id="IPR008988">
    <property type="entry name" value="Transcriptional_repressor_C"/>
</dbReference>
<dbReference type="AlphaFoldDB" id="A0A9X2FJ53"/>
<dbReference type="InterPro" id="IPR007167">
    <property type="entry name" value="Fe-transptr_FeoA-like"/>
</dbReference>
<feature type="domain" description="Ferrous iron transporter FeoA-like" evidence="2">
    <location>
        <begin position="2"/>
        <end position="74"/>
    </location>
</feature>
<dbReference type="SUPFAM" id="SSF50037">
    <property type="entry name" value="C-terminal domain of transcriptional repressors"/>
    <property type="match status" value="2"/>
</dbReference>
<name>A0A9X2FJ53_9LACO</name>
<protein>
    <submittedName>
        <fullName evidence="3">Ferrous iron transport protein A</fullName>
    </submittedName>
</protein>
<dbReference type="PANTHER" id="PTHR42954">
    <property type="entry name" value="FE(2+) TRANSPORT PROTEIN A"/>
    <property type="match status" value="1"/>
</dbReference>
<sequence>MQTLAHVTNKGKYIITSITGEKALTRRLAEIGMIKGRIISVLSGNRSESGLVVVFQGQRLAVSAPMATCIEVSSVNQLDDETQLKPLSEMSLKTPCIVVKILGDKNVRKRLMDMGLTRNTLVTIQQVAPLGDPLELILRGYKLSIRNFEAQYILVQEVNM</sequence>
<evidence type="ECO:0000313" key="4">
    <source>
        <dbReference type="Proteomes" id="UP001139006"/>
    </source>
</evidence>
<dbReference type="PANTHER" id="PTHR42954:SF2">
    <property type="entry name" value="FE(2+) TRANSPORT PROTEIN A"/>
    <property type="match status" value="1"/>
</dbReference>
<dbReference type="InterPro" id="IPR038157">
    <property type="entry name" value="FeoA_core_dom"/>
</dbReference>
<organism evidence="3 4">
    <name type="scientific">Ligilactobacillus ubinensis</name>
    <dbReference type="NCBI Taxonomy" id="2876789"/>
    <lineage>
        <taxon>Bacteria</taxon>
        <taxon>Bacillati</taxon>
        <taxon>Bacillota</taxon>
        <taxon>Bacilli</taxon>
        <taxon>Lactobacillales</taxon>
        <taxon>Lactobacillaceae</taxon>
        <taxon>Ligilactobacillus</taxon>
    </lineage>
</organism>
<dbReference type="GO" id="GO:0046914">
    <property type="term" value="F:transition metal ion binding"/>
    <property type="evidence" value="ECO:0007669"/>
    <property type="project" value="InterPro"/>
</dbReference>
<dbReference type="Proteomes" id="UP001139006">
    <property type="component" value="Unassembled WGS sequence"/>
</dbReference>
<keyword evidence="4" id="KW-1185">Reference proteome</keyword>
<comment type="caution">
    <text evidence="3">The sequence shown here is derived from an EMBL/GenBank/DDBJ whole genome shotgun (WGS) entry which is preliminary data.</text>
</comment>
<dbReference type="RefSeq" id="WP_253359524.1">
    <property type="nucleotide sequence ID" value="NZ_JAIULA010000005.1"/>
</dbReference>
<evidence type="ECO:0000313" key="3">
    <source>
        <dbReference type="EMBL" id="MCP0886405.1"/>
    </source>
</evidence>
<keyword evidence="1" id="KW-0408">Iron</keyword>
<evidence type="ECO:0000259" key="2">
    <source>
        <dbReference type="SMART" id="SM00899"/>
    </source>
</evidence>
<feature type="domain" description="Ferrous iron transporter FeoA-like" evidence="2">
    <location>
        <begin position="85"/>
        <end position="157"/>
    </location>
</feature>
<proteinExistence type="predicted"/>
<evidence type="ECO:0000256" key="1">
    <source>
        <dbReference type="ARBA" id="ARBA00023004"/>
    </source>
</evidence>
<dbReference type="InterPro" id="IPR052713">
    <property type="entry name" value="FeoA"/>
</dbReference>
<dbReference type="Gene3D" id="2.30.30.90">
    <property type="match status" value="2"/>
</dbReference>
<gene>
    <name evidence="3" type="ORF">LB941_03520</name>
</gene>
<dbReference type="EMBL" id="JAIULA010000005">
    <property type="protein sequence ID" value="MCP0886405.1"/>
    <property type="molecule type" value="Genomic_DNA"/>
</dbReference>
<accession>A0A9X2FJ53</accession>
<dbReference type="Pfam" id="PF04023">
    <property type="entry name" value="FeoA"/>
    <property type="match status" value="2"/>
</dbReference>